<dbReference type="EMBL" id="PVHK01000051">
    <property type="protein sequence ID" value="PRH42961.1"/>
    <property type="molecule type" value="Genomic_DNA"/>
</dbReference>
<dbReference type="RefSeq" id="WP_060081514.1">
    <property type="nucleotide sequence ID" value="NZ_CADFFA010000024.1"/>
</dbReference>
<name>A0AA44Y2A8_BURVI</name>
<dbReference type="Proteomes" id="UP000237632">
    <property type="component" value="Unassembled WGS sequence"/>
</dbReference>
<gene>
    <name evidence="1" type="ORF">C6T65_07360</name>
</gene>
<protein>
    <submittedName>
        <fullName evidence="1">Uncharacterized protein</fullName>
    </submittedName>
</protein>
<evidence type="ECO:0000313" key="2">
    <source>
        <dbReference type="Proteomes" id="UP000237632"/>
    </source>
</evidence>
<reference evidence="1 2" key="1">
    <citation type="submission" date="2018-03" db="EMBL/GenBank/DDBJ databases">
        <authorList>
            <person name="Nguyen K."/>
            <person name="Fouts D."/>
            <person name="Sutton G."/>
        </authorList>
    </citation>
    <scope>NUCLEOTIDE SEQUENCE [LARGE SCALE GENOMIC DNA]</scope>
    <source>
        <strain evidence="1 2">AU3578</strain>
    </source>
</reference>
<evidence type="ECO:0000313" key="1">
    <source>
        <dbReference type="EMBL" id="PRH42961.1"/>
    </source>
</evidence>
<organism evidence="1 2">
    <name type="scientific">Burkholderia vietnamiensis</name>
    <dbReference type="NCBI Taxonomy" id="60552"/>
    <lineage>
        <taxon>Bacteria</taxon>
        <taxon>Pseudomonadati</taxon>
        <taxon>Pseudomonadota</taxon>
        <taxon>Betaproteobacteria</taxon>
        <taxon>Burkholderiales</taxon>
        <taxon>Burkholderiaceae</taxon>
        <taxon>Burkholderia</taxon>
        <taxon>Burkholderia cepacia complex</taxon>
    </lineage>
</organism>
<accession>A0AA44Y2A8</accession>
<sequence length="175" mass="19323">MFGLYPAGPQWIKFFSSTVDARALQRSLVDDAGFTAGIFHQPFGTQRGFAVAQRERFLVLADSLERAEPELVVVPDVEMQNLLWSFNTGYSGQWSARELLSLTGQSEWNGLIRAASTALALIGDIVEQAAAGRLSRPSVAPAPVMEIWPDDGNEAWLPPDYTYDAPFQEELSCVR</sequence>
<comment type="caution">
    <text evidence="1">The sequence shown here is derived from an EMBL/GenBank/DDBJ whole genome shotgun (WGS) entry which is preliminary data.</text>
</comment>
<proteinExistence type="predicted"/>
<dbReference type="AlphaFoldDB" id="A0AA44Y2A8"/>